<dbReference type="Gene3D" id="1.10.510.10">
    <property type="entry name" value="Transferase(Phosphotransferase) domain 1"/>
    <property type="match status" value="1"/>
</dbReference>
<dbReference type="Pfam" id="PF12796">
    <property type="entry name" value="Ank_2"/>
    <property type="match status" value="3"/>
</dbReference>
<evidence type="ECO:0000256" key="1">
    <source>
        <dbReference type="ARBA" id="ARBA00022737"/>
    </source>
</evidence>
<evidence type="ECO:0000313" key="7">
    <source>
        <dbReference type="Proteomes" id="UP000622797"/>
    </source>
</evidence>
<evidence type="ECO:0000259" key="5">
    <source>
        <dbReference type="PROSITE" id="PS50011"/>
    </source>
</evidence>
<dbReference type="PANTHER" id="PTHR24198">
    <property type="entry name" value="ANKYRIN REPEAT AND PROTEIN KINASE DOMAIN-CONTAINING PROTEIN"/>
    <property type="match status" value="1"/>
</dbReference>
<feature type="compositionally biased region" description="Low complexity" evidence="4">
    <location>
        <begin position="253"/>
        <end position="262"/>
    </location>
</feature>
<dbReference type="GO" id="GO:0005737">
    <property type="term" value="C:cytoplasm"/>
    <property type="evidence" value="ECO:0007669"/>
    <property type="project" value="TreeGrafter"/>
</dbReference>
<keyword evidence="7" id="KW-1185">Reference proteome</keyword>
<evidence type="ECO:0000256" key="3">
    <source>
        <dbReference type="PROSITE-ProRule" id="PRU00023"/>
    </source>
</evidence>
<proteinExistence type="predicted"/>
<reference evidence="6" key="2">
    <citation type="submission" date="2020-05" db="EMBL/GenBank/DDBJ databases">
        <authorList>
            <person name="Kim H.-S."/>
            <person name="Proctor R.H."/>
            <person name="Brown D.W."/>
        </authorList>
    </citation>
    <scope>NUCLEOTIDE SEQUENCE</scope>
    <source>
        <strain evidence="6">NRRL 20472</strain>
    </source>
</reference>
<dbReference type="GO" id="GO:0005524">
    <property type="term" value="F:ATP binding"/>
    <property type="evidence" value="ECO:0007669"/>
    <property type="project" value="InterPro"/>
</dbReference>
<accession>A0A8H4TCK5</accession>
<evidence type="ECO:0000256" key="2">
    <source>
        <dbReference type="ARBA" id="ARBA00023043"/>
    </source>
</evidence>
<keyword evidence="2 3" id="KW-0040">ANK repeat</keyword>
<dbReference type="Proteomes" id="UP000622797">
    <property type="component" value="Unassembled WGS sequence"/>
</dbReference>
<dbReference type="PROSITE" id="PS50297">
    <property type="entry name" value="ANK_REP_REGION"/>
    <property type="match status" value="9"/>
</dbReference>
<feature type="region of interest" description="Disordered" evidence="4">
    <location>
        <begin position="245"/>
        <end position="266"/>
    </location>
</feature>
<feature type="repeat" description="ANK" evidence="3">
    <location>
        <begin position="636"/>
        <end position="668"/>
    </location>
</feature>
<feature type="repeat" description="ANK" evidence="3">
    <location>
        <begin position="537"/>
        <end position="569"/>
    </location>
</feature>
<evidence type="ECO:0000256" key="4">
    <source>
        <dbReference type="SAM" id="MobiDB-lite"/>
    </source>
</evidence>
<name>A0A8H4TCK5_9HYPO</name>
<dbReference type="PROSITE" id="PS50011">
    <property type="entry name" value="PROTEIN_KINASE_DOM"/>
    <property type="match status" value="1"/>
</dbReference>
<dbReference type="Gene3D" id="1.25.40.20">
    <property type="entry name" value="Ankyrin repeat-containing domain"/>
    <property type="match status" value="4"/>
</dbReference>
<feature type="repeat" description="ANK" evidence="3">
    <location>
        <begin position="669"/>
        <end position="701"/>
    </location>
</feature>
<dbReference type="EMBL" id="JABEXW010000780">
    <property type="protein sequence ID" value="KAF4955419.1"/>
    <property type="molecule type" value="Genomic_DNA"/>
</dbReference>
<dbReference type="InterPro" id="IPR002110">
    <property type="entry name" value="Ankyrin_rpt"/>
</dbReference>
<protein>
    <recommendedName>
        <fullName evidence="5">Protein kinase domain-containing protein</fullName>
    </recommendedName>
</protein>
<dbReference type="AlphaFoldDB" id="A0A8H4TCK5"/>
<gene>
    <name evidence="6" type="ORF">FSARC_11851</name>
</gene>
<feature type="repeat" description="ANK" evidence="3">
    <location>
        <begin position="472"/>
        <end position="504"/>
    </location>
</feature>
<feature type="repeat" description="ANK" evidence="3">
    <location>
        <begin position="439"/>
        <end position="471"/>
    </location>
</feature>
<feature type="domain" description="Protein kinase" evidence="5">
    <location>
        <begin position="1"/>
        <end position="239"/>
    </location>
</feature>
<feature type="repeat" description="ANK" evidence="3">
    <location>
        <begin position="406"/>
        <end position="438"/>
    </location>
</feature>
<dbReference type="Pfam" id="PF13637">
    <property type="entry name" value="Ank_4"/>
    <property type="match status" value="1"/>
</dbReference>
<dbReference type="GO" id="GO:0004672">
    <property type="term" value="F:protein kinase activity"/>
    <property type="evidence" value="ECO:0007669"/>
    <property type="project" value="InterPro"/>
</dbReference>
<feature type="repeat" description="ANK" evidence="3">
    <location>
        <begin position="504"/>
        <end position="536"/>
    </location>
</feature>
<feature type="repeat" description="ANK" evidence="3">
    <location>
        <begin position="570"/>
        <end position="602"/>
    </location>
</feature>
<organism evidence="6 7">
    <name type="scientific">Fusarium sarcochroum</name>
    <dbReference type="NCBI Taxonomy" id="1208366"/>
    <lineage>
        <taxon>Eukaryota</taxon>
        <taxon>Fungi</taxon>
        <taxon>Dikarya</taxon>
        <taxon>Ascomycota</taxon>
        <taxon>Pezizomycotina</taxon>
        <taxon>Sordariomycetes</taxon>
        <taxon>Hypocreomycetidae</taxon>
        <taxon>Hypocreales</taxon>
        <taxon>Nectriaceae</taxon>
        <taxon>Fusarium</taxon>
        <taxon>Fusarium lateritium species complex</taxon>
    </lineage>
</organism>
<dbReference type="Pfam" id="PF00069">
    <property type="entry name" value="Pkinase"/>
    <property type="match status" value="1"/>
</dbReference>
<evidence type="ECO:0000313" key="6">
    <source>
        <dbReference type="EMBL" id="KAF4955419.1"/>
    </source>
</evidence>
<dbReference type="PANTHER" id="PTHR24198:SF165">
    <property type="entry name" value="ANKYRIN REPEAT-CONTAINING PROTEIN-RELATED"/>
    <property type="match status" value="1"/>
</dbReference>
<dbReference type="SMART" id="SM00248">
    <property type="entry name" value="ANK"/>
    <property type="match status" value="11"/>
</dbReference>
<feature type="repeat" description="ANK" evidence="3">
    <location>
        <begin position="373"/>
        <end position="405"/>
    </location>
</feature>
<dbReference type="PROSITE" id="PS50088">
    <property type="entry name" value="ANK_REPEAT"/>
    <property type="match status" value="10"/>
</dbReference>
<comment type="caution">
    <text evidence="6">The sequence shown here is derived from an EMBL/GenBank/DDBJ whole genome shotgun (WGS) entry which is preliminary data.</text>
</comment>
<dbReference type="SUPFAM" id="SSF48403">
    <property type="entry name" value="Ankyrin repeat"/>
    <property type="match status" value="1"/>
</dbReference>
<feature type="repeat" description="ANK" evidence="3">
    <location>
        <begin position="603"/>
        <end position="635"/>
    </location>
</feature>
<reference evidence="6" key="1">
    <citation type="journal article" date="2020" name="BMC Genomics">
        <title>Correction to: Identification and distribution of gene clusters required for synthesis of sphingolipid metabolism inhibitors in diverse species of the filamentous fungus Fusarium.</title>
        <authorList>
            <person name="Kim H.S."/>
            <person name="Lohmar J.M."/>
            <person name="Busman M."/>
            <person name="Brown D.W."/>
            <person name="Naumann T.A."/>
            <person name="Divon H.H."/>
            <person name="Lysoe E."/>
            <person name="Uhlig S."/>
            <person name="Proctor R.H."/>
        </authorList>
    </citation>
    <scope>NUCLEOTIDE SEQUENCE</scope>
    <source>
        <strain evidence="6">NRRL 20472</strain>
    </source>
</reference>
<dbReference type="InterPro" id="IPR000719">
    <property type="entry name" value="Prot_kinase_dom"/>
</dbReference>
<dbReference type="InterPro" id="IPR036770">
    <property type="entry name" value="Ankyrin_rpt-contain_sf"/>
</dbReference>
<dbReference type="SMART" id="SM00220">
    <property type="entry name" value="S_TKc"/>
    <property type="match status" value="1"/>
</dbReference>
<dbReference type="OrthoDB" id="20872at2759"/>
<dbReference type="PRINTS" id="PR01415">
    <property type="entry name" value="ANKYRIN"/>
</dbReference>
<dbReference type="InterPro" id="IPR011009">
    <property type="entry name" value="Kinase-like_dom_sf"/>
</dbReference>
<keyword evidence="1" id="KW-0677">Repeat</keyword>
<dbReference type="SUPFAM" id="SSF56112">
    <property type="entry name" value="Protein kinase-like (PK-like)"/>
    <property type="match status" value="1"/>
</dbReference>
<sequence>MPSTLKTRAMMDETLSDVVRDYRLTTQYDENSTIHFHDDPDAPPFSPRRLERWKTVRTLGYGGQRQVDLEVCIDGGRYHTERAVKKIRLQGDKSKRRYEHELAAIVKFSHDKNILVNKCPQGVPAGPWWVKLADFGISKRSSTDTNITTLSNGTPSYMAPELLPPNPVNGSANHSRTADIWALGITVFFILTGTVPFQNPYMTIEYARNLGEPFPGSSLDRCGPETRLDSNRAMRDAWIQTQLPGMSISGMGSRPSTISSRRSSVDDTKGLTTEISTLASKSYSRRWTGEILGTVKAQNLRDWGQDDTGRVTLNDAVSNGVTETHSQLSTEPRIGGENRVPWKLLSTAIRTGNTELVKVLLDNNVSASMSTYDGWTPLHLAALLGRIEIIRLLHANGANLEAGNPDGHTPLRIATREGNESAVGLLLELGANIEARDHDGVTPLREAVWRGHVAVAKLLAGMGANVDTEDSSHYTPLQRAAKEGLEIATKLLLEMGANIEQHDYKNQSLILAAEGGHDAVTKLLIEKGANIEAKGRGNDTALITAATTGYKTVTKLLLEKGANTEAHDVLGSTSLLCASRWGSEAMVELLLDKGAELETMDDNGQTPLMEAAKMGNEAVVKLLLDRGAKTEGAGESGRTPLLHASDEGQKHVVKLLLEKGADIEAADVRGKTSLILATQKKHKAVVELLLQEGAQKGLSYQLARLRF</sequence>